<dbReference type="EMBL" id="VOAH01000010">
    <property type="protein sequence ID" value="TVP40031.1"/>
    <property type="molecule type" value="Genomic_DNA"/>
</dbReference>
<proteinExistence type="predicted"/>
<keyword evidence="2" id="KW-1185">Reference proteome</keyword>
<protein>
    <submittedName>
        <fullName evidence="1">Uncharacterized protein</fullName>
    </submittedName>
</protein>
<gene>
    <name evidence="1" type="ORF">NARC_100093</name>
</gene>
<reference evidence="1 2" key="1">
    <citation type="journal article" date="2019" name="Front. Microbiol.">
        <title>Ammonia Oxidation by the Arctic Terrestrial Thaumarchaeote Candidatus Nitrosocosmicus arcticus Is Stimulated by Increasing Temperatures.</title>
        <authorList>
            <person name="Alves R.J.E."/>
            <person name="Kerou M."/>
            <person name="Zappe A."/>
            <person name="Bittner R."/>
            <person name="Abby S.S."/>
            <person name="Schmidt H.A."/>
            <person name="Pfeifer K."/>
            <person name="Schleper C."/>
        </authorList>
    </citation>
    <scope>NUCLEOTIDE SEQUENCE [LARGE SCALE GENOMIC DNA]</scope>
    <source>
        <strain evidence="1 2">Kfb</strain>
    </source>
</reference>
<accession>A0A557STV0</accession>
<evidence type="ECO:0000313" key="2">
    <source>
        <dbReference type="Proteomes" id="UP000315289"/>
    </source>
</evidence>
<organism evidence="1 2">
    <name type="scientific">Candidatus Nitrosocosmicus arcticus</name>
    <dbReference type="NCBI Taxonomy" id="2035267"/>
    <lineage>
        <taxon>Archaea</taxon>
        <taxon>Nitrososphaerota</taxon>
        <taxon>Nitrososphaeria</taxon>
        <taxon>Nitrososphaerales</taxon>
        <taxon>Nitrososphaeraceae</taxon>
        <taxon>Candidatus Nitrosocosmicus</taxon>
    </lineage>
</organism>
<dbReference type="AlphaFoldDB" id="A0A557STV0"/>
<sequence length="66" mass="7820">MLESFESSYSMHCLILYYSLSPITEDKCSNRLIKLEVKLDVCYIPIRINNDKIENNHMFYTLIPSE</sequence>
<evidence type="ECO:0000313" key="1">
    <source>
        <dbReference type="EMBL" id="TVP40031.1"/>
    </source>
</evidence>
<name>A0A557STV0_9ARCH</name>
<dbReference type="Proteomes" id="UP000315289">
    <property type="component" value="Unassembled WGS sequence"/>
</dbReference>
<comment type="caution">
    <text evidence="1">The sequence shown here is derived from an EMBL/GenBank/DDBJ whole genome shotgun (WGS) entry which is preliminary data.</text>
</comment>